<dbReference type="WBParaSite" id="JU765_v2.g2217.t1">
    <property type="protein sequence ID" value="JU765_v2.g2217.t1"/>
    <property type="gene ID" value="JU765_v2.g2217"/>
</dbReference>
<sequence>MVKIWCYVHILLDETKTDTMGMSMIKISILFCCVFILVHAEDFPIEATNKTRHPKSVDDVWKDFKTAIEPALTFISSATTRENTTDLEGEFPRPYIFSYVGDGIKEMMNFTWIGYVLYLMNYKSYANFMVKIWCYVHILLDETKTDTMGMSMIKIWILFCFVFILVHAEDFPIEATNKTRHAKSVDDVWKDFKTAIEPALTFISSATTRENTTDLEGEFPRPYIFSYVGDGIKEMMNFTWIE</sequence>
<organism evidence="1 2">
    <name type="scientific">Panagrolaimus sp. JU765</name>
    <dbReference type="NCBI Taxonomy" id="591449"/>
    <lineage>
        <taxon>Eukaryota</taxon>
        <taxon>Metazoa</taxon>
        <taxon>Ecdysozoa</taxon>
        <taxon>Nematoda</taxon>
        <taxon>Chromadorea</taxon>
        <taxon>Rhabditida</taxon>
        <taxon>Tylenchina</taxon>
        <taxon>Panagrolaimomorpha</taxon>
        <taxon>Panagrolaimoidea</taxon>
        <taxon>Panagrolaimidae</taxon>
        <taxon>Panagrolaimus</taxon>
    </lineage>
</organism>
<proteinExistence type="predicted"/>
<dbReference type="Proteomes" id="UP000887576">
    <property type="component" value="Unplaced"/>
</dbReference>
<protein>
    <submittedName>
        <fullName evidence="2">Uncharacterized protein</fullName>
    </submittedName>
</protein>
<name>A0AC34QZW2_9BILA</name>
<evidence type="ECO:0000313" key="1">
    <source>
        <dbReference type="Proteomes" id="UP000887576"/>
    </source>
</evidence>
<reference evidence="2" key="1">
    <citation type="submission" date="2022-11" db="UniProtKB">
        <authorList>
            <consortium name="WormBaseParasite"/>
        </authorList>
    </citation>
    <scope>IDENTIFICATION</scope>
</reference>
<accession>A0AC34QZW2</accession>
<evidence type="ECO:0000313" key="2">
    <source>
        <dbReference type="WBParaSite" id="JU765_v2.g2217.t1"/>
    </source>
</evidence>